<evidence type="ECO:0000313" key="5">
    <source>
        <dbReference type="Proteomes" id="UP001151287"/>
    </source>
</evidence>
<dbReference type="GO" id="GO:0004316">
    <property type="term" value="F:3-oxoacyl-[acyl-carrier-protein] reductase (NADPH) activity"/>
    <property type="evidence" value="ECO:0007669"/>
    <property type="project" value="UniProtKB-EC"/>
</dbReference>
<evidence type="ECO:0000256" key="1">
    <source>
        <dbReference type="ARBA" id="ARBA00006484"/>
    </source>
</evidence>
<sequence>MDLQLAGRRALVTASTSGIGAAVARRLAEEGAEVLVHGRRAEAAQQVALETGGQALLGDLSDPATAAEVAGHAARWGAEIVVHGLGPFVEHTWDEAEPEDWAASYDANVVSAVRLLRPLLPSLSGRGWGRVVLIGSRVASTPLPSMVEYSAAKAAVVNLTNGLARHLAGTGVTANVVSPGVIATEGLAAMLGDEDRAASYAPNPAGRLGTPEDIAATVAFVCSPLADYVNGTEIRVDGGLSPLA</sequence>
<dbReference type="EMBL" id="JAMQYH010000029">
    <property type="protein sequence ID" value="KAJ1684563.1"/>
    <property type="molecule type" value="Genomic_DNA"/>
</dbReference>
<accession>A0A9P9Z936</accession>
<evidence type="ECO:0000256" key="2">
    <source>
        <dbReference type="ARBA" id="ARBA00012948"/>
    </source>
</evidence>
<dbReference type="InterPro" id="IPR050259">
    <property type="entry name" value="SDR"/>
</dbReference>
<dbReference type="GO" id="GO:0032787">
    <property type="term" value="P:monocarboxylic acid metabolic process"/>
    <property type="evidence" value="ECO:0007669"/>
    <property type="project" value="UniProtKB-ARBA"/>
</dbReference>
<organism evidence="4 5">
    <name type="scientific">Rhynchospora breviuscula</name>
    <dbReference type="NCBI Taxonomy" id="2022672"/>
    <lineage>
        <taxon>Eukaryota</taxon>
        <taxon>Viridiplantae</taxon>
        <taxon>Streptophyta</taxon>
        <taxon>Embryophyta</taxon>
        <taxon>Tracheophyta</taxon>
        <taxon>Spermatophyta</taxon>
        <taxon>Magnoliopsida</taxon>
        <taxon>Liliopsida</taxon>
        <taxon>Poales</taxon>
        <taxon>Cyperaceae</taxon>
        <taxon>Cyperoideae</taxon>
        <taxon>Rhynchosporeae</taxon>
        <taxon>Rhynchospora</taxon>
    </lineage>
</organism>
<protein>
    <recommendedName>
        <fullName evidence="2">3-oxoacyl-[acyl-carrier-protein] reductase</fullName>
        <ecNumber evidence="2">1.1.1.100</ecNumber>
    </recommendedName>
</protein>
<evidence type="ECO:0000313" key="4">
    <source>
        <dbReference type="EMBL" id="KAJ1684563.1"/>
    </source>
</evidence>
<dbReference type="PROSITE" id="PS00061">
    <property type="entry name" value="ADH_SHORT"/>
    <property type="match status" value="1"/>
</dbReference>
<dbReference type="PANTHER" id="PTHR42879:SF6">
    <property type="entry name" value="NADPH-DEPENDENT REDUCTASE BACG"/>
    <property type="match status" value="1"/>
</dbReference>
<dbReference type="CDD" id="cd05233">
    <property type="entry name" value="SDR_c"/>
    <property type="match status" value="1"/>
</dbReference>
<gene>
    <name evidence="4" type="ORF">LUZ63_020318</name>
</gene>
<keyword evidence="5" id="KW-1185">Reference proteome</keyword>
<comment type="similarity">
    <text evidence="1">Belongs to the short-chain dehydrogenases/reductases (SDR) family.</text>
</comment>
<dbReference type="InterPro" id="IPR036291">
    <property type="entry name" value="NAD(P)-bd_dom_sf"/>
</dbReference>
<dbReference type="Proteomes" id="UP001151287">
    <property type="component" value="Unassembled WGS sequence"/>
</dbReference>
<dbReference type="InterPro" id="IPR020904">
    <property type="entry name" value="Sc_DH/Rdtase_CS"/>
</dbReference>
<name>A0A9P9Z936_9POAL</name>
<evidence type="ECO:0000256" key="3">
    <source>
        <dbReference type="ARBA" id="ARBA00048508"/>
    </source>
</evidence>
<reference evidence="4" key="1">
    <citation type="journal article" date="2022" name="Cell">
        <title>Repeat-based holocentromeres influence genome architecture and karyotype evolution.</title>
        <authorList>
            <person name="Hofstatter P.G."/>
            <person name="Thangavel G."/>
            <person name="Lux T."/>
            <person name="Neumann P."/>
            <person name="Vondrak T."/>
            <person name="Novak P."/>
            <person name="Zhang M."/>
            <person name="Costa L."/>
            <person name="Castellani M."/>
            <person name="Scott A."/>
            <person name="Toegelov H."/>
            <person name="Fuchs J."/>
            <person name="Mata-Sucre Y."/>
            <person name="Dias Y."/>
            <person name="Vanzela A.L.L."/>
            <person name="Huettel B."/>
            <person name="Almeida C.C.S."/>
            <person name="Simkova H."/>
            <person name="Souza G."/>
            <person name="Pedrosa-Harand A."/>
            <person name="Macas J."/>
            <person name="Mayer K.F.X."/>
            <person name="Houben A."/>
            <person name="Marques A."/>
        </authorList>
    </citation>
    <scope>NUCLEOTIDE SEQUENCE</scope>
    <source>
        <strain evidence="4">RhyBre1mFocal</strain>
    </source>
</reference>
<dbReference type="PANTHER" id="PTHR42879">
    <property type="entry name" value="3-OXOACYL-(ACYL-CARRIER-PROTEIN) REDUCTASE"/>
    <property type="match status" value="1"/>
</dbReference>
<dbReference type="PRINTS" id="PR00081">
    <property type="entry name" value="GDHRDH"/>
</dbReference>
<dbReference type="AlphaFoldDB" id="A0A9P9Z936"/>
<dbReference type="InterPro" id="IPR002347">
    <property type="entry name" value="SDR_fam"/>
</dbReference>
<dbReference type="OrthoDB" id="1933717at2759"/>
<dbReference type="SUPFAM" id="SSF51735">
    <property type="entry name" value="NAD(P)-binding Rossmann-fold domains"/>
    <property type="match status" value="1"/>
</dbReference>
<comment type="catalytic activity">
    <reaction evidence="3">
        <text>a (3R)-hydroxyacyl-[ACP] + NADP(+) = a 3-oxoacyl-[ACP] + NADPH + H(+)</text>
        <dbReference type="Rhea" id="RHEA:17397"/>
        <dbReference type="Rhea" id="RHEA-COMP:9916"/>
        <dbReference type="Rhea" id="RHEA-COMP:9945"/>
        <dbReference type="ChEBI" id="CHEBI:15378"/>
        <dbReference type="ChEBI" id="CHEBI:57783"/>
        <dbReference type="ChEBI" id="CHEBI:58349"/>
        <dbReference type="ChEBI" id="CHEBI:78776"/>
        <dbReference type="ChEBI" id="CHEBI:78827"/>
        <dbReference type="EC" id="1.1.1.100"/>
    </reaction>
</comment>
<proteinExistence type="inferred from homology"/>
<dbReference type="Gene3D" id="3.40.50.720">
    <property type="entry name" value="NAD(P)-binding Rossmann-like Domain"/>
    <property type="match status" value="1"/>
</dbReference>
<dbReference type="EC" id="1.1.1.100" evidence="2"/>
<dbReference type="Pfam" id="PF13561">
    <property type="entry name" value="adh_short_C2"/>
    <property type="match status" value="1"/>
</dbReference>
<comment type="caution">
    <text evidence="4">The sequence shown here is derived from an EMBL/GenBank/DDBJ whole genome shotgun (WGS) entry which is preliminary data.</text>
</comment>